<evidence type="ECO:0000256" key="1">
    <source>
        <dbReference type="ARBA" id="ARBA00022553"/>
    </source>
</evidence>
<proteinExistence type="predicted"/>
<evidence type="ECO:0000256" key="3">
    <source>
        <dbReference type="PROSITE-ProRule" id="PRU00169"/>
    </source>
</evidence>
<evidence type="ECO:0000259" key="4">
    <source>
        <dbReference type="PROSITE" id="PS50110"/>
    </source>
</evidence>
<protein>
    <recommendedName>
        <fullName evidence="4">Response regulatory domain-containing protein</fullName>
    </recommendedName>
</protein>
<dbReference type="RefSeq" id="WP_106892921.1">
    <property type="nucleotide sequence ID" value="NZ_CP027860.1"/>
</dbReference>
<dbReference type="OrthoDB" id="9800897at2"/>
<reference evidence="5 6" key="2">
    <citation type="submission" date="2018-03" db="EMBL/GenBank/DDBJ databases">
        <authorList>
            <person name="Keele B.F."/>
        </authorList>
    </citation>
    <scope>NUCLEOTIDE SEQUENCE [LARGE SCALE GENOMIC DNA]</scope>
    <source>
        <strain evidence="5 6">D13</strain>
    </source>
</reference>
<keyword evidence="1 3" id="KW-0597">Phosphoprotein</keyword>
<dbReference type="AlphaFoldDB" id="A0A2P1PW01"/>
<dbReference type="CDD" id="cd17546">
    <property type="entry name" value="REC_hyHK_CKI1_RcsC-like"/>
    <property type="match status" value="1"/>
</dbReference>
<dbReference type="EMBL" id="CP027860">
    <property type="protein sequence ID" value="AVP99002.1"/>
    <property type="molecule type" value="Genomic_DNA"/>
</dbReference>
<feature type="domain" description="Response regulatory" evidence="4">
    <location>
        <begin position="17"/>
        <end position="136"/>
    </location>
</feature>
<sequence>MHPAAAMARGMLIPGMTLLLCEDNPDNTMLMQAILERLGFAVHCAGDGEEGLACCEQSRFDLVLTDIEMPRLDGFGLLEKLRQREARLGHPPAVVVAVTAYATAQDRHRFLAAGFNEFLAKPFRIDDVRALLNRLDPAFQPPLH</sequence>
<keyword evidence="2" id="KW-0902">Two-component regulatory system</keyword>
<dbReference type="SMART" id="SM00448">
    <property type="entry name" value="REC"/>
    <property type="match status" value="1"/>
</dbReference>
<gene>
    <name evidence="5" type="ORF">C7S18_18275</name>
</gene>
<feature type="modified residue" description="4-aspartylphosphate" evidence="3">
    <location>
        <position position="66"/>
    </location>
</feature>
<accession>A0A2P1PW01</accession>
<dbReference type="InterPro" id="IPR011006">
    <property type="entry name" value="CheY-like_superfamily"/>
</dbReference>
<dbReference type="PANTHER" id="PTHR45339:SF1">
    <property type="entry name" value="HYBRID SIGNAL TRANSDUCTION HISTIDINE KINASE J"/>
    <property type="match status" value="1"/>
</dbReference>
<dbReference type="PROSITE" id="PS50110">
    <property type="entry name" value="RESPONSE_REGULATORY"/>
    <property type="match status" value="1"/>
</dbReference>
<evidence type="ECO:0000313" key="5">
    <source>
        <dbReference type="EMBL" id="AVP99002.1"/>
    </source>
</evidence>
<dbReference type="GO" id="GO:0000160">
    <property type="term" value="P:phosphorelay signal transduction system"/>
    <property type="evidence" value="ECO:0007669"/>
    <property type="project" value="UniProtKB-KW"/>
</dbReference>
<evidence type="ECO:0000313" key="6">
    <source>
        <dbReference type="Proteomes" id="UP000241074"/>
    </source>
</evidence>
<dbReference type="Proteomes" id="UP000241074">
    <property type="component" value="Chromosome"/>
</dbReference>
<dbReference type="Gene3D" id="3.40.50.2300">
    <property type="match status" value="1"/>
</dbReference>
<organism evidence="5 6">
    <name type="scientific">Ahniella affigens</name>
    <dbReference type="NCBI Taxonomy" id="2021234"/>
    <lineage>
        <taxon>Bacteria</taxon>
        <taxon>Pseudomonadati</taxon>
        <taxon>Pseudomonadota</taxon>
        <taxon>Gammaproteobacteria</taxon>
        <taxon>Lysobacterales</taxon>
        <taxon>Rhodanobacteraceae</taxon>
        <taxon>Ahniella</taxon>
    </lineage>
</organism>
<dbReference type="PANTHER" id="PTHR45339">
    <property type="entry name" value="HYBRID SIGNAL TRANSDUCTION HISTIDINE KINASE J"/>
    <property type="match status" value="1"/>
</dbReference>
<reference evidence="5 6" key="1">
    <citation type="submission" date="2018-03" db="EMBL/GenBank/DDBJ databases">
        <title>Ahniella affigens gen. nov., sp. nov., a gammaproteobacterium isolated from sandy soil near a stream.</title>
        <authorList>
            <person name="Ko Y."/>
            <person name="Kim J.-H."/>
        </authorList>
    </citation>
    <scope>NUCLEOTIDE SEQUENCE [LARGE SCALE GENOMIC DNA]</scope>
    <source>
        <strain evidence="5 6">D13</strain>
    </source>
</reference>
<dbReference type="Pfam" id="PF00072">
    <property type="entry name" value="Response_reg"/>
    <property type="match status" value="1"/>
</dbReference>
<dbReference type="InterPro" id="IPR001789">
    <property type="entry name" value="Sig_transdc_resp-reg_receiver"/>
</dbReference>
<keyword evidence="6" id="KW-1185">Reference proteome</keyword>
<dbReference type="KEGG" id="xba:C7S18_18275"/>
<dbReference type="SUPFAM" id="SSF52172">
    <property type="entry name" value="CheY-like"/>
    <property type="match status" value="1"/>
</dbReference>
<name>A0A2P1PW01_9GAMM</name>
<evidence type="ECO:0000256" key="2">
    <source>
        <dbReference type="ARBA" id="ARBA00023012"/>
    </source>
</evidence>